<evidence type="ECO:0000313" key="2">
    <source>
        <dbReference type="Proteomes" id="UP000176451"/>
    </source>
</evidence>
<sequence length="367" mass="42304">MIEEKNVPKEAEIYKSSSFSDIIPEEVHNQLTVPNQQKAQELSPNEIERQCEKIAELYIQDLEKVRSVPVRFCFSGLLDKILKQGFSGNSFIVDDTQDLLSVDMSTTKNENSSHMIQIKIREATEEGFSDLHPKQIEILRTKYPEIFQKIKDNIILNTGEDISDMSDLDLVSNLRPELRDVLNKLNLRLISPPSSLKSEVPINIDGYEAVLSKYCTPEQEPLVRDVIINLISSRPLEKWNFEAQELFIDSMAKYFNETYRGFAEQIYDLKLFIDPTQITSMKKGFLPGIEFGITAPSKSIIGVIIQGEILSPDYYIEKLKRLFTRYPHLSRPMYDYHGNLLWPQKMSHKGIEQYLSSRGTQEEAQKN</sequence>
<protein>
    <submittedName>
        <fullName evidence="1">Uncharacterized protein</fullName>
    </submittedName>
</protein>
<dbReference type="AlphaFoldDB" id="A0A1F5EIC4"/>
<name>A0A1F5EIC4_9BACT</name>
<dbReference type="STRING" id="1797469.A3F08_00960"/>
<reference evidence="1 2" key="1">
    <citation type="journal article" date="2016" name="Nat. Commun.">
        <title>Thousands of microbial genomes shed light on interconnected biogeochemical processes in an aquifer system.</title>
        <authorList>
            <person name="Anantharaman K."/>
            <person name="Brown C.T."/>
            <person name="Hug L.A."/>
            <person name="Sharon I."/>
            <person name="Castelle C.J."/>
            <person name="Probst A.J."/>
            <person name="Thomas B.C."/>
            <person name="Singh A."/>
            <person name="Wilkins M.J."/>
            <person name="Karaoz U."/>
            <person name="Brodie E.L."/>
            <person name="Williams K.H."/>
            <person name="Hubbard S.S."/>
            <person name="Banfield J.F."/>
        </authorList>
    </citation>
    <scope>NUCLEOTIDE SEQUENCE [LARGE SCALE GENOMIC DNA]</scope>
</reference>
<organism evidence="1 2">
    <name type="scientific">Candidatus Berkelbacteria bacterium RIFCSPHIGHO2_12_FULL_36_9</name>
    <dbReference type="NCBI Taxonomy" id="1797469"/>
    <lineage>
        <taxon>Bacteria</taxon>
        <taxon>Candidatus Berkelbacteria</taxon>
    </lineage>
</organism>
<dbReference type="Proteomes" id="UP000176451">
    <property type="component" value="Unassembled WGS sequence"/>
</dbReference>
<evidence type="ECO:0000313" key="1">
    <source>
        <dbReference type="EMBL" id="OGD67113.1"/>
    </source>
</evidence>
<dbReference type="EMBL" id="MEZV01000019">
    <property type="protein sequence ID" value="OGD67113.1"/>
    <property type="molecule type" value="Genomic_DNA"/>
</dbReference>
<comment type="caution">
    <text evidence="1">The sequence shown here is derived from an EMBL/GenBank/DDBJ whole genome shotgun (WGS) entry which is preliminary data.</text>
</comment>
<proteinExistence type="predicted"/>
<accession>A0A1F5EIC4</accession>
<gene>
    <name evidence="1" type="ORF">A3F08_00960</name>
</gene>